<feature type="signal peptide" evidence="2">
    <location>
        <begin position="1"/>
        <end position="23"/>
    </location>
</feature>
<protein>
    <submittedName>
        <fullName evidence="3">Uncharacterized protein</fullName>
    </submittedName>
</protein>
<feature type="transmembrane region" description="Helical" evidence="1">
    <location>
        <begin position="49"/>
        <end position="71"/>
    </location>
</feature>
<keyword evidence="1" id="KW-0812">Transmembrane</keyword>
<keyword evidence="2" id="KW-0732">Signal</keyword>
<gene>
    <name evidence="3" type="ORF">KI688_004221</name>
</gene>
<proteinExistence type="predicted"/>
<accession>A0A9P8BP00</accession>
<sequence length="605" mass="65896">MHTKTKIHLTVAFALAILQVVGSAPPTDCPDLPLASAAALDTEDKSGRVYRWIAIGCGAVINIIIGGYAGLTNILETEGRWTQRLEFVKDESKWWTGMSTIVLVAFAMDLVAFSKGESVDATILLLAAEVGIVIFIYVVQGTLHAEFRHLLWLAWTGNSRTGCGGLEAAMMTGLITDRQRLSLMTMTEKRQRQQPVAQFESSVDIPGYGAVLSPKIKQDLVAVLKHRAENMTTTGNDHKTAPEVVAEIFTEIGSTPSAKKFIYPPHQVDQTKMSILWGGRNCGLFSPRVSRGITGYTLDRIRSSYSLVNVDESKWMFVAGGIVARNKGLNPARMICGLTITTEGATGGGRGGGEKEGGVSTAAVRTTVPEAAATATTTLNIKLIDEVETTSKWRPRQAKSSRSRYAQESNAQFSGLGQPFCTSVVEIALLMQDIPNRIVVKALLANVEQQSCEKMWRIQALFDSDSSSNSSSIVIQDAMYVCQYMTFCAKLNWYGKNDERPDLIMGLLYASFKNLDWAIGHADEGQLSIILREELRGLDLGVMGEKTVNILVCLGAYLGIEATLRQRVIDNLFSKFATDGAVQIVLSEGTTSSTVQTSNAVHLYI</sequence>
<name>A0A9P8BP00_9FUNG</name>
<evidence type="ECO:0000313" key="3">
    <source>
        <dbReference type="EMBL" id="KAG9063339.1"/>
    </source>
</evidence>
<dbReference type="Proteomes" id="UP000707451">
    <property type="component" value="Unassembled WGS sequence"/>
</dbReference>
<keyword evidence="4" id="KW-1185">Reference proteome</keyword>
<organism evidence="3 4">
    <name type="scientific">Linnemannia hyalina</name>
    <dbReference type="NCBI Taxonomy" id="64524"/>
    <lineage>
        <taxon>Eukaryota</taxon>
        <taxon>Fungi</taxon>
        <taxon>Fungi incertae sedis</taxon>
        <taxon>Mucoromycota</taxon>
        <taxon>Mortierellomycotina</taxon>
        <taxon>Mortierellomycetes</taxon>
        <taxon>Mortierellales</taxon>
        <taxon>Mortierellaceae</taxon>
        <taxon>Linnemannia</taxon>
    </lineage>
</organism>
<reference evidence="3" key="1">
    <citation type="submission" date="2021-06" db="EMBL/GenBank/DDBJ databases">
        <title>Genome Sequence of Mortierella hyaline Strain SCG-10, a Cold-Adapted, Nitrate-Reducing Fungus Isolated from Soil in Minnesota, USA.</title>
        <authorList>
            <person name="Aldossari N."/>
        </authorList>
    </citation>
    <scope>NUCLEOTIDE SEQUENCE</scope>
    <source>
        <strain evidence="3">SCG-10</strain>
    </source>
</reference>
<dbReference type="EMBL" id="JAHRHY010000016">
    <property type="protein sequence ID" value="KAG9063339.1"/>
    <property type="molecule type" value="Genomic_DNA"/>
</dbReference>
<feature type="transmembrane region" description="Helical" evidence="1">
    <location>
        <begin position="92"/>
        <end position="113"/>
    </location>
</feature>
<keyword evidence="1" id="KW-1133">Transmembrane helix</keyword>
<evidence type="ECO:0000256" key="1">
    <source>
        <dbReference type="SAM" id="Phobius"/>
    </source>
</evidence>
<dbReference type="AlphaFoldDB" id="A0A9P8BP00"/>
<evidence type="ECO:0000256" key="2">
    <source>
        <dbReference type="SAM" id="SignalP"/>
    </source>
</evidence>
<evidence type="ECO:0000313" key="4">
    <source>
        <dbReference type="Proteomes" id="UP000707451"/>
    </source>
</evidence>
<keyword evidence="1" id="KW-0472">Membrane</keyword>
<comment type="caution">
    <text evidence="3">The sequence shown here is derived from an EMBL/GenBank/DDBJ whole genome shotgun (WGS) entry which is preliminary data.</text>
</comment>
<feature type="transmembrane region" description="Helical" evidence="1">
    <location>
        <begin position="119"/>
        <end position="139"/>
    </location>
</feature>
<feature type="chain" id="PRO_5040233386" evidence="2">
    <location>
        <begin position="24"/>
        <end position="605"/>
    </location>
</feature>
<dbReference type="OrthoDB" id="2434664at2759"/>